<evidence type="ECO:0000313" key="2">
    <source>
        <dbReference type="EMBL" id="EEI25445.1"/>
    </source>
</evidence>
<dbReference type="Pfam" id="PF06114">
    <property type="entry name" value="Peptidase_M78"/>
    <property type="match status" value="1"/>
</dbReference>
<gene>
    <name evidence="2" type="ORF">HMPREF0519_0394</name>
</gene>
<organism evidence="2 3">
    <name type="scientific">Lentilactobacillus hilgardii (strain ATCC 8290 / DSM 20176 / CCUG 30140 / JCM 1155 / KCTC 3500 / NBRC 15886 / NCIMB 8040 / NRRL B-1843 / 9)</name>
    <dbReference type="NCBI Taxonomy" id="1423757"/>
    <lineage>
        <taxon>Bacteria</taxon>
        <taxon>Bacillati</taxon>
        <taxon>Bacillota</taxon>
        <taxon>Bacilli</taxon>
        <taxon>Lactobacillales</taxon>
        <taxon>Lactobacillaceae</taxon>
        <taxon>Lentilactobacillus</taxon>
    </lineage>
</organism>
<keyword evidence="3" id="KW-1185">Reference proteome</keyword>
<dbReference type="Gene3D" id="1.10.10.2910">
    <property type="match status" value="1"/>
</dbReference>
<dbReference type="AlphaFoldDB" id="C0XGN3"/>
<dbReference type="SMR" id="C0XGN3"/>
<sequence>MKKNSNYEWPWKLSSGDDISISNLARDTVKTVVSRYETADPFTIADKLNVEYFYMPLGTHPFGDTSYDHHDPIVILNESIRESPQRYYTLGHELGHIIMHADLTGYHSGIWSYGRYESQANQFSTALMGLLYIEENGHQPDSYYDLVHQYGSPIDFIN</sequence>
<dbReference type="InterPro" id="IPR010359">
    <property type="entry name" value="IrrE_HExxH"/>
</dbReference>
<accession>C0XGN3</accession>
<dbReference type="EMBL" id="ACGP01000088">
    <property type="protein sequence ID" value="EEI25445.1"/>
    <property type="molecule type" value="Genomic_DNA"/>
</dbReference>
<comment type="caution">
    <text evidence="2">The sequence shown here is derived from an EMBL/GenBank/DDBJ whole genome shotgun (WGS) entry which is preliminary data.</text>
</comment>
<feature type="domain" description="IrrE N-terminal-like" evidence="1">
    <location>
        <begin position="45"/>
        <end position="128"/>
    </location>
</feature>
<proteinExistence type="predicted"/>
<dbReference type="HOGENOM" id="CLU_122894_3_0_9"/>
<protein>
    <submittedName>
        <fullName evidence="2">Putative toxin-antitoxin system, toxin component</fullName>
    </submittedName>
</protein>
<evidence type="ECO:0000313" key="3">
    <source>
        <dbReference type="Proteomes" id="UP000003752"/>
    </source>
</evidence>
<dbReference type="Proteomes" id="UP000003752">
    <property type="component" value="Unassembled WGS sequence"/>
</dbReference>
<dbReference type="RefSeq" id="WP_003635262.1">
    <property type="nucleotide sequence ID" value="NZ_AZDF01000009.1"/>
</dbReference>
<reference evidence="2 3" key="1">
    <citation type="submission" date="2009-01" db="EMBL/GenBank/DDBJ databases">
        <authorList>
            <person name="Qin X."/>
            <person name="Bachman B."/>
            <person name="Battles P."/>
            <person name="Bell A."/>
            <person name="Bess C."/>
            <person name="Bickham C."/>
            <person name="Chaboub L."/>
            <person name="Chen D."/>
            <person name="Coyle M."/>
            <person name="Deiros D.R."/>
            <person name="Dinh H."/>
            <person name="Forbes L."/>
            <person name="Fowler G."/>
            <person name="Francisco L."/>
            <person name="Fu Q."/>
            <person name="Gubbala S."/>
            <person name="Hale W."/>
            <person name="Han Y."/>
            <person name="Hemphill L."/>
            <person name="Highlander S.K."/>
            <person name="Hirani K."/>
            <person name="Hogues M."/>
            <person name="Jackson L."/>
            <person name="Jakkamsetti A."/>
            <person name="Javaid M."/>
            <person name="Jiang H."/>
            <person name="Korchina V."/>
            <person name="Kovar C."/>
            <person name="Lara F."/>
            <person name="Lee S."/>
            <person name="Mata R."/>
            <person name="Mathew T."/>
            <person name="Moen C."/>
            <person name="Morales K."/>
            <person name="Munidasa M."/>
            <person name="Nazareth L."/>
            <person name="Ngo R."/>
            <person name="Nguyen L."/>
            <person name="Okwuonu G."/>
            <person name="Ongeri F."/>
            <person name="Patil S."/>
            <person name="Petrosino J."/>
            <person name="Pham C."/>
            <person name="Pham P."/>
            <person name="Pu L.-L."/>
            <person name="Puazo M."/>
            <person name="Raj R."/>
            <person name="Reid J."/>
            <person name="Rouhana J."/>
            <person name="Saada N."/>
            <person name="Shang Y."/>
            <person name="Simmons D."/>
            <person name="Thornton R."/>
            <person name="Warren J."/>
            <person name="Weissenberger G."/>
            <person name="Zhang J."/>
            <person name="Zhang L."/>
            <person name="Zhou C."/>
            <person name="Zhu D."/>
            <person name="Muzny D."/>
            <person name="Worley K."/>
            <person name="Gibbs R."/>
        </authorList>
    </citation>
    <scope>NUCLEOTIDE SEQUENCE [LARGE SCALE GENOMIC DNA]</scope>
    <source>
        <strain evidence="3">ATCC 8290 / DSM 20176 / CCUG 30140 / JCM 1155 / KCTC 3500 / NBRC 15886 / NCIMB 8040 / NRRL B-1843 / 9</strain>
    </source>
</reference>
<evidence type="ECO:0000259" key="1">
    <source>
        <dbReference type="Pfam" id="PF06114"/>
    </source>
</evidence>
<name>C0XGN3_LENH9</name>